<protein>
    <submittedName>
        <fullName evidence="6">TetR/AcrR family transcriptional regulator</fullName>
    </submittedName>
</protein>
<dbReference type="EMBL" id="JAAKZZ010000086">
    <property type="protein sequence ID" value="NGO68927.1"/>
    <property type="molecule type" value="Genomic_DNA"/>
</dbReference>
<evidence type="ECO:0000256" key="3">
    <source>
        <dbReference type="ARBA" id="ARBA00023163"/>
    </source>
</evidence>
<dbReference type="Gene3D" id="1.10.357.10">
    <property type="entry name" value="Tetracycline Repressor, domain 2"/>
    <property type="match status" value="1"/>
</dbReference>
<dbReference type="PANTHER" id="PTHR30055:SF234">
    <property type="entry name" value="HTH-TYPE TRANSCRIPTIONAL REGULATOR BETI"/>
    <property type="match status" value="1"/>
</dbReference>
<organism evidence="6 7">
    <name type="scientific">Streptomyces boncukensis</name>
    <dbReference type="NCBI Taxonomy" id="2711219"/>
    <lineage>
        <taxon>Bacteria</taxon>
        <taxon>Bacillati</taxon>
        <taxon>Actinomycetota</taxon>
        <taxon>Actinomycetes</taxon>
        <taxon>Kitasatosporales</taxon>
        <taxon>Streptomycetaceae</taxon>
        <taxon>Streptomyces</taxon>
    </lineage>
</organism>
<evidence type="ECO:0000256" key="1">
    <source>
        <dbReference type="ARBA" id="ARBA00023015"/>
    </source>
</evidence>
<feature type="DNA-binding region" description="H-T-H motif" evidence="4">
    <location>
        <begin position="29"/>
        <end position="48"/>
    </location>
</feature>
<sequence>MQLRAEQTRRALLDVAATLFDARGLRGTGLLDIAQRAGVSKGALYFHFSNKEELVRTVVDEARAQAHGLARRHLGRNPCQLSDIAAFVTALTQELRRDVVLRAGLRLEKEAQECRQLHGGEDGEDGEGGSARLQAGRPTLLEEWMGCLRDQCAGHDGETALADLLTAVTVGLESLGRADPGWWTEDTVEGIWKLLCGMVPEESPAGRSEPG</sequence>
<dbReference type="Proteomes" id="UP000477722">
    <property type="component" value="Unassembled WGS sequence"/>
</dbReference>
<evidence type="ECO:0000256" key="4">
    <source>
        <dbReference type="PROSITE-ProRule" id="PRU00335"/>
    </source>
</evidence>
<dbReference type="GO" id="GO:0000976">
    <property type="term" value="F:transcription cis-regulatory region binding"/>
    <property type="evidence" value="ECO:0007669"/>
    <property type="project" value="TreeGrafter"/>
</dbReference>
<comment type="caution">
    <text evidence="6">The sequence shown here is derived from an EMBL/GenBank/DDBJ whole genome shotgun (WGS) entry which is preliminary data.</text>
</comment>
<gene>
    <name evidence="6" type="ORF">G5C65_11285</name>
</gene>
<keyword evidence="2 4" id="KW-0238">DNA-binding</keyword>
<dbReference type="PROSITE" id="PS50977">
    <property type="entry name" value="HTH_TETR_2"/>
    <property type="match status" value="1"/>
</dbReference>
<keyword evidence="1" id="KW-0805">Transcription regulation</keyword>
<proteinExistence type="predicted"/>
<evidence type="ECO:0000256" key="2">
    <source>
        <dbReference type="ARBA" id="ARBA00023125"/>
    </source>
</evidence>
<dbReference type="SUPFAM" id="SSF46689">
    <property type="entry name" value="Homeodomain-like"/>
    <property type="match status" value="1"/>
</dbReference>
<dbReference type="AlphaFoldDB" id="A0A6G4WWE8"/>
<dbReference type="Pfam" id="PF00440">
    <property type="entry name" value="TetR_N"/>
    <property type="match status" value="1"/>
</dbReference>
<dbReference type="GO" id="GO:0003700">
    <property type="term" value="F:DNA-binding transcription factor activity"/>
    <property type="evidence" value="ECO:0007669"/>
    <property type="project" value="TreeGrafter"/>
</dbReference>
<dbReference type="InterPro" id="IPR001647">
    <property type="entry name" value="HTH_TetR"/>
</dbReference>
<feature type="domain" description="HTH tetR-type" evidence="5">
    <location>
        <begin position="6"/>
        <end position="66"/>
    </location>
</feature>
<name>A0A6G4WWE8_9ACTN</name>
<dbReference type="InterPro" id="IPR009057">
    <property type="entry name" value="Homeodomain-like_sf"/>
</dbReference>
<evidence type="ECO:0000259" key="5">
    <source>
        <dbReference type="PROSITE" id="PS50977"/>
    </source>
</evidence>
<dbReference type="RefSeq" id="WP_165298624.1">
    <property type="nucleotide sequence ID" value="NZ_JAAKZZ010000086.1"/>
</dbReference>
<evidence type="ECO:0000313" key="6">
    <source>
        <dbReference type="EMBL" id="NGO68927.1"/>
    </source>
</evidence>
<keyword evidence="3" id="KW-0804">Transcription</keyword>
<evidence type="ECO:0000313" key="7">
    <source>
        <dbReference type="Proteomes" id="UP000477722"/>
    </source>
</evidence>
<keyword evidence="7" id="KW-1185">Reference proteome</keyword>
<reference evidence="6 7" key="1">
    <citation type="submission" date="2020-02" db="EMBL/GenBank/DDBJ databases">
        <title>Whole-genome analyses of novel actinobacteria.</title>
        <authorList>
            <person name="Sahin N."/>
            <person name="Tatar D."/>
        </authorList>
    </citation>
    <scope>NUCLEOTIDE SEQUENCE [LARGE SCALE GENOMIC DNA]</scope>
    <source>
        <strain evidence="6 7">SB3404</strain>
    </source>
</reference>
<dbReference type="InterPro" id="IPR050109">
    <property type="entry name" value="HTH-type_TetR-like_transc_reg"/>
</dbReference>
<dbReference type="PRINTS" id="PR00455">
    <property type="entry name" value="HTHTETR"/>
</dbReference>
<accession>A0A6G4WWE8</accession>
<dbReference type="PANTHER" id="PTHR30055">
    <property type="entry name" value="HTH-TYPE TRANSCRIPTIONAL REGULATOR RUTR"/>
    <property type="match status" value="1"/>
</dbReference>